<name>A0A6I2KX72_9BURK</name>
<gene>
    <name evidence="1" type="ORF">GJ699_10180</name>
</gene>
<evidence type="ECO:0000313" key="2">
    <source>
        <dbReference type="Proteomes" id="UP000433309"/>
    </source>
</evidence>
<proteinExistence type="predicted"/>
<dbReference type="EMBL" id="WKJK01000004">
    <property type="protein sequence ID" value="MRW90353.1"/>
    <property type="molecule type" value="Genomic_DNA"/>
</dbReference>
<protein>
    <submittedName>
        <fullName evidence="1">Uncharacterized protein</fullName>
    </submittedName>
</protein>
<dbReference type="AlphaFoldDB" id="A0A6I2KX72"/>
<accession>A0A6I2KX72</accession>
<dbReference type="Proteomes" id="UP000433309">
    <property type="component" value="Unassembled WGS sequence"/>
</dbReference>
<evidence type="ECO:0000313" key="1">
    <source>
        <dbReference type="EMBL" id="MRW90353.1"/>
    </source>
</evidence>
<keyword evidence="2" id="KW-1185">Reference proteome</keyword>
<reference evidence="1 2" key="1">
    <citation type="submission" date="2019-11" db="EMBL/GenBank/DDBJ databases">
        <title>Novel species isolated from a subtropical stream in China.</title>
        <authorList>
            <person name="Lu H."/>
        </authorList>
    </citation>
    <scope>NUCLEOTIDE SEQUENCE [LARGE SCALE GENOMIC DNA]</scope>
    <source>
        <strain evidence="1 2">FT80W</strain>
    </source>
</reference>
<dbReference type="RefSeq" id="WP_154375694.1">
    <property type="nucleotide sequence ID" value="NZ_WKJK01000004.1"/>
</dbReference>
<organism evidence="1 2">
    <name type="scientific">Duganella guangzhouensis</name>
    <dbReference type="NCBI Taxonomy" id="2666084"/>
    <lineage>
        <taxon>Bacteria</taxon>
        <taxon>Pseudomonadati</taxon>
        <taxon>Pseudomonadota</taxon>
        <taxon>Betaproteobacteria</taxon>
        <taxon>Burkholderiales</taxon>
        <taxon>Oxalobacteraceae</taxon>
        <taxon>Telluria group</taxon>
        <taxon>Duganella</taxon>
    </lineage>
</organism>
<comment type="caution">
    <text evidence="1">The sequence shown here is derived from an EMBL/GenBank/DDBJ whole genome shotgun (WGS) entry which is preliminary data.</text>
</comment>
<sequence>MHAFVAQHPIAKKYVVDKFQKVSLEPVVRVLALPPPQRAVAMARHMQN</sequence>